<dbReference type="Proteomes" id="UP000504638">
    <property type="component" value="Unplaced"/>
</dbReference>
<proteinExistence type="inferred from homology"/>
<protein>
    <submittedName>
        <fullName evidence="7 9">Dihydrofolate synthetase Fol3</fullName>
    </submittedName>
</protein>
<evidence type="ECO:0000256" key="1">
    <source>
        <dbReference type="ARBA" id="ARBA00008276"/>
    </source>
</evidence>
<dbReference type="PROSITE" id="PS01012">
    <property type="entry name" value="FOLYLPOLYGLU_SYNT_2"/>
    <property type="match status" value="1"/>
</dbReference>
<evidence type="ECO:0000256" key="2">
    <source>
        <dbReference type="ARBA" id="ARBA00022598"/>
    </source>
</evidence>
<organism evidence="7">
    <name type="scientific">Eremomyces bilateralis CBS 781.70</name>
    <dbReference type="NCBI Taxonomy" id="1392243"/>
    <lineage>
        <taxon>Eukaryota</taxon>
        <taxon>Fungi</taxon>
        <taxon>Dikarya</taxon>
        <taxon>Ascomycota</taxon>
        <taxon>Pezizomycotina</taxon>
        <taxon>Dothideomycetes</taxon>
        <taxon>Dothideomycetes incertae sedis</taxon>
        <taxon>Eremomycetales</taxon>
        <taxon>Eremomycetaceae</taxon>
        <taxon>Eremomyces</taxon>
    </lineage>
</organism>
<reference evidence="9" key="3">
    <citation type="submission" date="2025-04" db="UniProtKB">
        <authorList>
            <consortium name="RefSeq"/>
        </authorList>
    </citation>
    <scope>IDENTIFICATION</scope>
    <source>
        <strain evidence="9">CBS 781.70</strain>
    </source>
</reference>
<dbReference type="InterPro" id="IPR001645">
    <property type="entry name" value="Folylpolyglutamate_synth"/>
</dbReference>
<comment type="similarity">
    <text evidence="1">Belongs to the folylpolyglutamate synthase family.</text>
</comment>
<dbReference type="GO" id="GO:0008841">
    <property type="term" value="F:dihydrofolate synthase activity"/>
    <property type="evidence" value="ECO:0007669"/>
    <property type="project" value="TreeGrafter"/>
</dbReference>
<evidence type="ECO:0000313" key="9">
    <source>
        <dbReference type="RefSeq" id="XP_033536028.1"/>
    </source>
</evidence>
<dbReference type="GeneID" id="54415427"/>
<dbReference type="GO" id="GO:0046872">
    <property type="term" value="F:metal ion binding"/>
    <property type="evidence" value="ECO:0007669"/>
    <property type="project" value="UniProtKB-KW"/>
</dbReference>
<evidence type="ECO:0000313" key="7">
    <source>
        <dbReference type="EMBL" id="KAF1814397.1"/>
    </source>
</evidence>
<dbReference type="RefSeq" id="XP_033536028.1">
    <property type="nucleotide sequence ID" value="XM_033674857.1"/>
</dbReference>
<dbReference type="NCBIfam" id="TIGR01499">
    <property type="entry name" value="folC"/>
    <property type="match status" value="1"/>
</dbReference>
<keyword evidence="6" id="KW-0460">Magnesium</keyword>
<evidence type="ECO:0000256" key="3">
    <source>
        <dbReference type="ARBA" id="ARBA00022723"/>
    </source>
</evidence>
<keyword evidence="8" id="KW-1185">Reference proteome</keyword>
<dbReference type="InterPro" id="IPR036615">
    <property type="entry name" value="Mur_ligase_C_dom_sf"/>
</dbReference>
<dbReference type="InterPro" id="IPR018109">
    <property type="entry name" value="Folylpolyglutamate_synth_CS"/>
</dbReference>
<accession>A0A6G1G8K1</accession>
<reference evidence="9" key="2">
    <citation type="submission" date="2020-04" db="EMBL/GenBank/DDBJ databases">
        <authorList>
            <consortium name="NCBI Genome Project"/>
        </authorList>
    </citation>
    <scope>NUCLEOTIDE SEQUENCE</scope>
    <source>
        <strain evidence="9">CBS 781.70</strain>
    </source>
</reference>
<dbReference type="Gene3D" id="3.90.190.20">
    <property type="entry name" value="Mur ligase, C-terminal domain"/>
    <property type="match status" value="1"/>
</dbReference>
<dbReference type="PANTHER" id="PTHR11136:SF0">
    <property type="entry name" value="DIHYDROFOLATE SYNTHETASE-RELATED"/>
    <property type="match status" value="1"/>
</dbReference>
<gene>
    <name evidence="7 9" type="ORF">P152DRAFT_270404</name>
</gene>
<dbReference type="GO" id="GO:0004326">
    <property type="term" value="F:tetrahydrofolylpolyglutamate synthase activity"/>
    <property type="evidence" value="ECO:0007669"/>
    <property type="project" value="InterPro"/>
</dbReference>
<dbReference type="GO" id="GO:0005524">
    <property type="term" value="F:ATP binding"/>
    <property type="evidence" value="ECO:0007669"/>
    <property type="project" value="UniProtKB-KW"/>
</dbReference>
<dbReference type="Gene3D" id="3.40.1190.10">
    <property type="entry name" value="Mur-like, catalytic domain"/>
    <property type="match status" value="1"/>
</dbReference>
<evidence type="ECO:0000256" key="4">
    <source>
        <dbReference type="ARBA" id="ARBA00022741"/>
    </source>
</evidence>
<evidence type="ECO:0000256" key="5">
    <source>
        <dbReference type="ARBA" id="ARBA00022840"/>
    </source>
</evidence>
<dbReference type="SUPFAM" id="SSF53623">
    <property type="entry name" value="MurD-like peptide ligases, catalytic domain"/>
    <property type="match status" value="1"/>
</dbReference>
<reference evidence="7 9" key="1">
    <citation type="submission" date="2020-01" db="EMBL/GenBank/DDBJ databases">
        <authorList>
            <consortium name="DOE Joint Genome Institute"/>
            <person name="Haridas S."/>
            <person name="Albert R."/>
            <person name="Binder M."/>
            <person name="Bloem J."/>
            <person name="Labutti K."/>
            <person name="Salamov A."/>
            <person name="Andreopoulos B."/>
            <person name="Baker S.E."/>
            <person name="Barry K."/>
            <person name="Bills G."/>
            <person name="Bluhm B.H."/>
            <person name="Cannon C."/>
            <person name="Castanera R."/>
            <person name="Culley D.E."/>
            <person name="Daum C."/>
            <person name="Ezra D."/>
            <person name="Gonzalez J.B."/>
            <person name="Henrissat B."/>
            <person name="Kuo A."/>
            <person name="Liang C."/>
            <person name="Lipzen A."/>
            <person name="Lutzoni F."/>
            <person name="Magnuson J."/>
            <person name="Mondo S."/>
            <person name="Nolan M."/>
            <person name="Ohm R."/>
            <person name="Pangilinan J."/>
            <person name="Park H.-J."/>
            <person name="Ramirez L."/>
            <person name="Alfaro M."/>
            <person name="Sun H."/>
            <person name="Tritt A."/>
            <person name="Yoshinaga Y."/>
            <person name="Zwiers L.-H."/>
            <person name="Turgeon B.G."/>
            <person name="Goodwin S.B."/>
            <person name="Spatafora J.W."/>
            <person name="Crous P.W."/>
            <person name="Grigoriev I.V."/>
        </authorList>
    </citation>
    <scope>NUCLEOTIDE SEQUENCE</scope>
    <source>
        <strain evidence="7 9">CBS 781.70</strain>
    </source>
</reference>
<dbReference type="OrthoDB" id="5212574at2759"/>
<evidence type="ECO:0000256" key="6">
    <source>
        <dbReference type="ARBA" id="ARBA00022842"/>
    </source>
</evidence>
<name>A0A6G1G8K1_9PEZI</name>
<dbReference type="EMBL" id="ML975153">
    <property type="protein sequence ID" value="KAF1814397.1"/>
    <property type="molecule type" value="Genomic_DNA"/>
</dbReference>
<dbReference type="PANTHER" id="PTHR11136">
    <property type="entry name" value="FOLYLPOLYGLUTAMATE SYNTHASE-RELATED"/>
    <property type="match status" value="1"/>
</dbReference>
<keyword evidence="4" id="KW-0547">Nucleotide-binding</keyword>
<dbReference type="GO" id="GO:0005829">
    <property type="term" value="C:cytosol"/>
    <property type="evidence" value="ECO:0007669"/>
    <property type="project" value="TreeGrafter"/>
</dbReference>
<sequence>MIDLGLSRITRLLEPLLSSKLSWHAVHIAGTNGKGSIAAYVSTMLRHANVRVGKFTSPHLIDRWDCIAINGRPVSEGLFRSVEDLVIARNRQDEIHASEFEVLTATAFELFSRERVQIGVIECGMGGARDATNVLRPEHVAVSVVAKIGLDHQSYLGNTIDEIAKEKAGILKRGVPFVLDFSNPSSVLQVIRNVGRDVGARDADGISTPHPPWDLDFQTYLEQSRLPVHQQQNLRCAYEAVKCIWPMLGLGPIHGPDLLRVSRSLYMPGRLQKEDISSITGKHTFALVDGAHNSQSADALADHVDSNIRTSDGTSDLRPVTWILAFSQGKSIATILNRLVRSRDRIIAVEFGPVDGMPWVQPVRPEDLVHEVVELHPDVHTTLCSRDLKRAMMLASDQADLPIVIAGSLYLVADIMRLLKAEDPNHPLNAADESA</sequence>
<dbReference type="AlphaFoldDB" id="A0A6G1G8K1"/>
<dbReference type="InterPro" id="IPR036565">
    <property type="entry name" value="Mur-like_cat_sf"/>
</dbReference>
<keyword evidence="2" id="KW-0436">Ligase</keyword>
<dbReference type="SUPFAM" id="SSF53244">
    <property type="entry name" value="MurD-like peptide ligases, peptide-binding domain"/>
    <property type="match status" value="1"/>
</dbReference>
<dbReference type="GO" id="GO:0005739">
    <property type="term" value="C:mitochondrion"/>
    <property type="evidence" value="ECO:0007669"/>
    <property type="project" value="TreeGrafter"/>
</dbReference>
<evidence type="ECO:0000313" key="8">
    <source>
        <dbReference type="Proteomes" id="UP000504638"/>
    </source>
</evidence>
<keyword evidence="3" id="KW-0479">Metal-binding</keyword>
<dbReference type="UniPathway" id="UPA00850"/>
<keyword evidence="5" id="KW-0067">ATP-binding</keyword>